<dbReference type="InterPro" id="IPR020287">
    <property type="entry name" value="Tail_sheath_C"/>
</dbReference>
<dbReference type="Pfam" id="PF04984">
    <property type="entry name" value="Phage_sheath_1"/>
    <property type="match status" value="1"/>
</dbReference>
<reference evidence="4 5" key="1">
    <citation type="submission" date="2023-09" db="EMBL/GenBank/DDBJ databases">
        <authorList>
            <person name="Rey-Velasco X."/>
        </authorList>
    </citation>
    <scope>NUCLEOTIDE SEQUENCE [LARGE SCALE GENOMIC DNA]</scope>
    <source>
        <strain evidence="4 5">F225</strain>
    </source>
</reference>
<evidence type="ECO:0000259" key="2">
    <source>
        <dbReference type="Pfam" id="PF04984"/>
    </source>
</evidence>
<protein>
    <submittedName>
        <fullName evidence="4">Phage tail sheath C-terminal domain-containing protein</fullName>
    </submittedName>
</protein>
<keyword evidence="5" id="KW-1185">Reference proteome</keyword>
<accession>A0ABU3DVL8</accession>
<evidence type="ECO:0000313" key="4">
    <source>
        <dbReference type="EMBL" id="MDT0687757.1"/>
    </source>
</evidence>
<comment type="similarity">
    <text evidence="1">Belongs to the myoviridae tail sheath protein family.</text>
</comment>
<feature type="domain" description="Tail sheath protein C-terminal" evidence="3">
    <location>
        <begin position="386"/>
        <end position="492"/>
    </location>
</feature>
<organism evidence="4 5">
    <name type="scientific">Autumnicola psychrophila</name>
    <dbReference type="NCBI Taxonomy" id="3075592"/>
    <lineage>
        <taxon>Bacteria</taxon>
        <taxon>Pseudomonadati</taxon>
        <taxon>Bacteroidota</taxon>
        <taxon>Flavobacteriia</taxon>
        <taxon>Flavobacteriales</taxon>
        <taxon>Flavobacteriaceae</taxon>
        <taxon>Autumnicola</taxon>
    </lineage>
</organism>
<dbReference type="RefSeq" id="WP_311501031.1">
    <property type="nucleotide sequence ID" value="NZ_JAVRHN010000014.1"/>
</dbReference>
<dbReference type="InterPro" id="IPR052042">
    <property type="entry name" value="Tail_sheath_structural"/>
</dbReference>
<proteinExistence type="inferred from homology"/>
<dbReference type="InterPro" id="IPR035089">
    <property type="entry name" value="Phage_sheath_subtilisin"/>
</dbReference>
<dbReference type="Proteomes" id="UP001253848">
    <property type="component" value="Unassembled WGS sequence"/>
</dbReference>
<sequence>MSKIRKTTGVYIDELQKALPVINQVETAVPAFVGYTEKAGNPEASLHMKPTRISSMLEFEQLFGTDKPVNTVNVKLDEYQNFAIIGIDIPNTVRYLLYDSLRMFYGNGGGDCYIVSVGLFGTAPSYGNEFASPPTGLRGGVKVLEDYDEPTLILFPDAVNVTTNGNDDAKFYHLQQLALQQCESLRDRMAIFDLKENISGDHSVAISNFRSNIGLNNLEFGAAYSPYLLAPFSREIAINAFCENLKGTNGQSISLRDLSAESSHLALIATYEAASTEKDVKIAERGIYQIHSVIKNIAEQIKIKINTIPPSGAIAGIYQMVDMTRGVWKAPANVSVNGVIAPSVDINNAQQEKMNVEPNGKSINAIRQFAGSGTMVWGARTLAGNDNEWRYINVRRLVIIVEDSCKKATESFSAEPNTSTTWVRVKYLIQNFLTTLWRQGALAGAKPEDAFFVTVGLNETMTMDDILQNRMNIVIGLAAVRPAEFIILRFTVPMQNT</sequence>
<comment type="caution">
    <text evidence="4">The sequence shown here is derived from an EMBL/GenBank/DDBJ whole genome shotgun (WGS) entry which is preliminary data.</text>
</comment>
<dbReference type="Pfam" id="PF17482">
    <property type="entry name" value="Phage_sheath_1C"/>
    <property type="match status" value="1"/>
</dbReference>
<evidence type="ECO:0000259" key="3">
    <source>
        <dbReference type="Pfam" id="PF17482"/>
    </source>
</evidence>
<dbReference type="EMBL" id="JAVRHN010000014">
    <property type="protein sequence ID" value="MDT0687757.1"/>
    <property type="molecule type" value="Genomic_DNA"/>
</dbReference>
<dbReference type="PANTHER" id="PTHR35861:SF1">
    <property type="entry name" value="PHAGE TAIL SHEATH PROTEIN"/>
    <property type="match status" value="1"/>
</dbReference>
<gene>
    <name evidence="4" type="ORF">RM541_15425</name>
</gene>
<name>A0ABU3DVL8_9FLAO</name>
<feature type="domain" description="Tail sheath protein subtilisin-like" evidence="2">
    <location>
        <begin position="276"/>
        <end position="382"/>
    </location>
</feature>
<dbReference type="PANTHER" id="PTHR35861">
    <property type="match status" value="1"/>
</dbReference>
<evidence type="ECO:0000256" key="1">
    <source>
        <dbReference type="ARBA" id="ARBA00008005"/>
    </source>
</evidence>
<evidence type="ECO:0000313" key="5">
    <source>
        <dbReference type="Proteomes" id="UP001253848"/>
    </source>
</evidence>
<dbReference type="Gene3D" id="3.40.50.11780">
    <property type="match status" value="1"/>
</dbReference>